<sequence length="75" mass="8882">MDIIETLILVGIFSVIGFVNDKTKPQKYYYEDRIVTVYKKYQCPKYCEVDHYHYVYYDSTIVGHGNMCIDKDKLG</sequence>
<dbReference type="AlphaFoldDB" id="A0A382V3N9"/>
<dbReference type="EMBL" id="UINC01148549">
    <property type="protein sequence ID" value="SVD40501.1"/>
    <property type="molecule type" value="Genomic_DNA"/>
</dbReference>
<evidence type="ECO:0000313" key="1">
    <source>
        <dbReference type="EMBL" id="SVD40501.1"/>
    </source>
</evidence>
<protein>
    <submittedName>
        <fullName evidence="1">Uncharacterized protein</fullName>
    </submittedName>
</protein>
<organism evidence="1">
    <name type="scientific">marine metagenome</name>
    <dbReference type="NCBI Taxonomy" id="408172"/>
    <lineage>
        <taxon>unclassified sequences</taxon>
        <taxon>metagenomes</taxon>
        <taxon>ecological metagenomes</taxon>
    </lineage>
</organism>
<reference evidence="1" key="1">
    <citation type="submission" date="2018-05" db="EMBL/GenBank/DDBJ databases">
        <authorList>
            <person name="Lanie J.A."/>
            <person name="Ng W.-L."/>
            <person name="Kazmierczak K.M."/>
            <person name="Andrzejewski T.M."/>
            <person name="Davidsen T.M."/>
            <person name="Wayne K.J."/>
            <person name="Tettelin H."/>
            <person name="Glass J.I."/>
            <person name="Rusch D."/>
            <person name="Podicherti R."/>
            <person name="Tsui H.-C.T."/>
            <person name="Winkler M.E."/>
        </authorList>
    </citation>
    <scope>NUCLEOTIDE SEQUENCE</scope>
</reference>
<feature type="non-terminal residue" evidence="1">
    <location>
        <position position="75"/>
    </location>
</feature>
<name>A0A382V3N9_9ZZZZ</name>
<gene>
    <name evidence="1" type="ORF">METZ01_LOCUS393355</name>
</gene>
<accession>A0A382V3N9</accession>
<proteinExistence type="predicted"/>